<dbReference type="EMBL" id="JAVDPW010000005">
    <property type="protein sequence ID" value="MDR6290805.1"/>
    <property type="molecule type" value="Genomic_DNA"/>
</dbReference>
<reference evidence="1 2" key="1">
    <citation type="submission" date="2023-07" db="EMBL/GenBank/DDBJ databases">
        <title>Sorghum-associated microbial communities from plants grown in Nebraska, USA.</title>
        <authorList>
            <person name="Schachtman D."/>
        </authorList>
    </citation>
    <scope>NUCLEOTIDE SEQUENCE [LARGE SCALE GENOMIC DNA]</scope>
    <source>
        <strain evidence="1 2">584</strain>
    </source>
</reference>
<sequence>MTGGAGLDPGLVDAFLAHHLAFRPVDATFMGIDGHDDRLPPAATGTEAAERAGLDALQDRLAVQPEPSSPGDRLDLRLMRSEIAIARAGLDHRPRFLNPAWYTGEAAFAIIALLLPQSQPTRSSAVAARLAALPDFLADGRARLSGTATPRGWADRARREATAVAGFLRGDIRLHTDWSESWAVPAEAAARALEDFSAVVAGLPDRDPACGEPYLAFLMREAHGLALSPAEAARRAQDAFDRMGGELEEMATRIDPARSWQQQVEALAEIHPAAPEDVPASYRRLHDAAVRAAAGLVTPAPEYGLSYQPLAPTFRTVARDLYFLFYRSPPMARAGDGSVYWVTPPGGGDPASYLRGQNDALVKAVHAVHHGSIGHHTQNARARQAASRLARLGGTDCAAGIAFLSAGTMVEGWACYAEDLLLEAPGFYTPGEVLLLKQFERRNAASVLVDIRLHTGEWTLEEAKRFYRDEAGFAAARVDGEVTRNSIFPATRLMYWLGVEAIKDLRSRWRGGVQAFHDTLIGHGHVPVAWAEDEMRRAGQIAG</sequence>
<dbReference type="PANTHER" id="PTHR33361">
    <property type="entry name" value="GLR0591 PROTEIN"/>
    <property type="match status" value="1"/>
</dbReference>
<dbReference type="PANTHER" id="PTHR33361:SF2">
    <property type="entry name" value="DUF885 DOMAIN-CONTAINING PROTEIN"/>
    <property type="match status" value="1"/>
</dbReference>
<protein>
    <recommendedName>
        <fullName evidence="3">DUF885 domain-containing protein</fullName>
    </recommendedName>
</protein>
<comment type="caution">
    <text evidence="1">The sequence shown here is derived from an EMBL/GenBank/DDBJ whole genome shotgun (WGS) entry which is preliminary data.</text>
</comment>
<keyword evidence="2" id="KW-1185">Reference proteome</keyword>
<accession>A0ABU1JT92</accession>
<proteinExistence type="predicted"/>
<dbReference type="Pfam" id="PF05960">
    <property type="entry name" value="DUF885"/>
    <property type="match status" value="1"/>
</dbReference>
<name>A0ABU1JT92_9PROT</name>
<gene>
    <name evidence="1" type="ORF">E9232_003331</name>
</gene>
<organism evidence="1 2">
    <name type="scientific">Inquilinus ginsengisoli</name>
    <dbReference type="NCBI Taxonomy" id="363840"/>
    <lineage>
        <taxon>Bacteria</taxon>
        <taxon>Pseudomonadati</taxon>
        <taxon>Pseudomonadota</taxon>
        <taxon>Alphaproteobacteria</taxon>
        <taxon>Rhodospirillales</taxon>
        <taxon>Rhodospirillaceae</taxon>
        <taxon>Inquilinus</taxon>
    </lineage>
</organism>
<evidence type="ECO:0000313" key="2">
    <source>
        <dbReference type="Proteomes" id="UP001262410"/>
    </source>
</evidence>
<evidence type="ECO:0000313" key="1">
    <source>
        <dbReference type="EMBL" id="MDR6290805.1"/>
    </source>
</evidence>
<dbReference type="Proteomes" id="UP001262410">
    <property type="component" value="Unassembled WGS sequence"/>
</dbReference>
<evidence type="ECO:0008006" key="3">
    <source>
        <dbReference type="Google" id="ProtNLM"/>
    </source>
</evidence>
<dbReference type="RefSeq" id="WP_309795523.1">
    <property type="nucleotide sequence ID" value="NZ_JAVDPW010000005.1"/>
</dbReference>
<dbReference type="InterPro" id="IPR010281">
    <property type="entry name" value="DUF885"/>
</dbReference>